<proteinExistence type="predicted"/>
<reference evidence="3" key="2">
    <citation type="submission" date="2023-02" db="EMBL/GenBank/DDBJ databases">
        <authorList>
            <consortium name="DOE Joint Genome Institute"/>
            <person name="Mondo S.J."/>
            <person name="Chang Y."/>
            <person name="Wang Y."/>
            <person name="Ahrendt S."/>
            <person name="Andreopoulos W."/>
            <person name="Barry K."/>
            <person name="Beard J."/>
            <person name="Benny G.L."/>
            <person name="Blankenship S."/>
            <person name="Bonito G."/>
            <person name="Cuomo C."/>
            <person name="Desiro A."/>
            <person name="Gervers K.A."/>
            <person name="Hundley H."/>
            <person name="Kuo A."/>
            <person name="LaButti K."/>
            <person name="Lang B.F."/>
            <person name="Lipzen A."/>
            <person name="O'Donnell K."/>
            <person name="Pangilinan J."/>
            <person name="Reynolds N."/>
            <person name="Sandor L."/>
            <person name="Smith M.W."/>
            <person name="Tsang A."/>
            <person name="Grigoriev I.V."/>
            <person name="Stajich J.E."/>
            <person name="Spatafora J.W."/>
        </authorList>
    </citation>
    <scope>NUCLEOTIDE SEQUENCE</scope>
    <source>
        <strain evidence="3">RSA 2281</strain>
    </source>
</reference>
<feature type="compositionally biased region" description="Polar residues" evidence="1">
    <location>
        <begin position="25"/>
        <end position="38"/>
    </location>
</feature>
<feature type="transmembrane region" description="Helical" evidence="2">
    <location>
        <begin position="90"/>
        <end position="111"/>
    </location>
</feature>
<dbReference type="Proteomes" id="UP001209540">
    <property type="component" value="Unassembled WGS sequence"/>
</dbReference>
<feature type="region of interest" description="Disordered" evidence="1">
    <location>
        <begin position="25"/>
        <end position="44"/>
    </location>
</feature>
<dbReference type="NCBIfam" id="NF041646">
    <property type="entry name" value="VC0807_fam"/>
    <property type="match status" value="1"/>
</dbReference>
<feature type="transmembrane region" description="Helical" evidence="2">
    <location>
        <begin position="144"/>
        <end position="162"/>
    </location>
</feature>
<gene>
    <name evidence="3" type="ORF">BDA99DRAFT_565729</name>
</gene>
<evidence type="ECO:0000256" key="2">
    <source>
        <dbReference type="SAM" id="Phobius"/>
    </source>
</evidence>
<feature type="transmembrane region" description="Helical" evidence="2">
    <location>
        <begin position="248"/>
        <end position="266"/>
    </location>
</feature>
<feature type="region of interest" description="Disordered" evidence="1">
    <location>
        <begin position="324"/>
        <end position="348"/>
    </location>
</feature>
<sequence length="348" mass="39933">MPSISLFKKKLNYQQQDQNVTSTTVVDGNRNQQGNSVSLDEEQEYPPSDHHFVIEEDNDGKKDETLSPRTRMIPGEKIPKNAIKALFHQLLSVLFMMVIQIGIPLGLYYGLRNKIGIVYALVISGIPSLLWVIVKFIMNRKIDILGCIIALGFILSGIISIVSGDERAALIRDSAVGAIVGFLFLITLIPLKTKWFVLRPLTYVVGENMFPNLDYEWVDRDGHSQQQHILDWQYEHIRFFRWSMRIQTFGWGILLILELIACLLFVEVSDMSTDDIVKYNNIINAVVISFMVTVGIIASWYLDKKEKIIGKQWTKENDFTDKFERQKRQQQEQEVEATDTINNNATTD</sequence>
<keyword evidence="2" id="KW-0812">Transmembrane</keyword>
<dbReference type="AlphaFoldDB" id="A0AAD5JN75"/>
<comment type="caution">
    <text evidence="3">The sequence shown here is derived from an EMBL/GenBank/DDBJ whole genome shotgun (WGS) entry which is preliminary data.</text>
</comment>
<evidence type="ECO:0000313" key="3">
    <source>
        <dbReference type="EMBL" id="KAI9245847.1"/>
    </source>
</evidence>
<reference evidence="3" key="1">
    <citation type="journal article" date="2022" name="IScience">
        <title>Evolution of zygomycete secretomes and the origins of terrestrial fungal ecologies.</title>
        <authorList>
            <person name="Chang Y."/>
            <person name="Wang Y."/>
            <person name="Mondo S."/>
            <person name="Ahrendt S."/>
            <person name="Andreopoulos W."/>
            <person name="Barry K."/>
            <person name="Beard J."/>
            <person name="Benny G.L."/>
            <person name="Blankenship S."/>
            <person name="Bonito G."/>
            <person name="Cuomo C."/>
            <person name="Desiro A."/>
            <person name="Gervers K.A."/>
            <person name="Hundley H."/>
            <person name="Kuo A."/>
            <person name="LaButti K."/>
            <person name="Lang B.F."/>
            <person name="Lipzen A."/>
            <person name="O'Donnell K."/>
            <person name="Pangilinan J."/>
            <person name="Reynolds N."/>
            <person name="Sandor L."/>
            <person name="Smith M.E."/>
            <person name="Tsang A."/>
            <person name="Grigoriev I.V."/>
            <person name="Stajich J.E."/>
            <person name="Spatafora J.W."/>
        </authorList>
    </citation>
    <scope>NUCLEOTIDE SEQUENCE</scope>
    <source>
        <strain evidence="3">RSA 2281</strain>
    </source>
</reference>
<feature type="compositionally biased region" description="Low complexity" evidence="1">
    <location>
        <begin position="338"/>
        <end position="348"/>
    </location>
</feature>
<keyword evidence="4" id="KW-1185">Reference proteome</keyword>
<evidence type="ECO:0000313" key="4">
    <source>
        <dbReference type="Proteomes" id="UP001209540"/>
    </source>
</evidence>
<feature type="transmembrane region" description="Helical" evidence="2">
    <location>
        <begin position="117"/>
        <end position="137"/>
    </location>
</feature>
<name>A0AAD5JN75_9FUNG</name>
<keyword evidence="2" id="KW-0472">Membrane</keyword>
<organism evidence="3 4">
    <name type="scientific">Phascolomyces articulosus</name>
    <dbReference type="NCBI Taxonomy" id="60185"/>
    <lineage>
        <taxon>Eukaryota</taxon>
        <taxon>Fungi</taxon>
        <taxon>Fungi incertae sedis</taxon>
        <taxon>Mucoromycota</taxon>
        <taxon>Mucoromycotina</taxon>
        <taxon>Mucoromycetes</taxon>
        <taxon>Mucorales</taxon>
        <taxon>Lichtheimiaceae</taxon>
        <taxon>Phascolomyces</taxon>
    </lineage>
</organism>
<feature type="transmembrane region" description="Helical" evidence="2">
    <location>
        <begin position="282"/>
        <end position="302"/>
    </location>
</feature>
<keyword evidence="2" id="KW-1133">Transmembrane helix</keyword>
<feature type="transmembrane region" description="Helical" evidence="2">
    <location>
        <begin position="174"/>
        <end position="191"/>
    </location>
</feature>
<protein>
    <submittedName>
        <fullName evidence="3">Uncharacterized protein</fullName>
    </submittedName>
</protein>
<evidence type="ECO:0000256" key="1">
    <source>
        <dbReference type="SAM" id="MobiDB-lite"/>
    </source>
</evidence>
<dbReference type="EMBL" id="JAIXMP010000049">
    <property type="protein sequence ID" value="KAI9245847.1"/>
    <property type="molecule type" value="Genomic_DNA"/>
</dbReference>
<accession>A0AAD5JN75</accession>